<dbReference type="InterPro" id="IPR024787">
    <property type="entry name" value="EcsC"/>
</dbReference>
<dbReference type="Pfam" id="PF12787">
    <property type="entry name" value="EcsC"/>
    <property type="match status" value="1"/>
</dbReference>
<sequence length="237" mass="24262">MAKKSAKTRSIDDGVGGAQAVAAANKLLHLGVAGVGPLPSAHETAARALAKANGNKDAAIKSIVTAHRKLAAAEGFATGVGGFFTLAVAVPANIAGFYLVAAHMSASIAALNGYDNQRDEVQTAVLLTLVGVDADDILAKAGVRRTPLSSVATERLPGPAVMVINKAIGFRLLGQLGGRAFTQLGRAVPLAGGAFGGAMDVYLLNQIAKNAVSEFPPLDRPAIEASHKRKLLGRRRS</sequence>
<evidence type="ECO:0000313" key="1">
    <source>
        <dbReference type="EMBL" id="SSA33539.1"/>
    </source>
</evidence>
<dbReference type="OrthoDB" id="1425703at2"/>
<dbReference type="RefSeq" id="WP_109684226.1">
    <property type="nucleotide sequence ID" value="NZ_QGDN01000001.1"/>
</dbReference>
<gene>
    <name evidence="1" type="ORF">SAMN04489750_0823</name>
</gene>
<protein>
    <submittedName>
        <fullName evidence="1">EcsC protein family protein</fullName>
    </submittedName>
</protein>
<name>A0A2Y8ZTG7_9MICO</name>
<dbReference type="EMBL" id="UESZ01000001">
    <property type="protein sequence ID" value="SSA33539.1"/>
    <property type="molecule type" value="Genomic_DNA"/>
</dbReference>
<dbReference type="Proteomes" id="UP000250028">
    <property type="component" value="Unassembled WGS sequence"/>
</dbReference>
<keyword evidence="2" id="KW-1185">Reference proteome</keyword>
<accession>A0A2Y8ZTG7</accession>
<dbReference type="AlphaFoldDB" id="A0A2Y8ZTG7"/>
<reference evidence="2" key="1">
    <citation type="submission" date="2016-10" db="EMBL/GenBank/DDBJ databases">
        <authorList>
            <person name="Varghese N."/>
            <person name="Submissions S."/>
        </authorList>
    </citation>
    <scope>NUCLEOTIDE SEQUENCE [LARGE SCALE GENOMIC DNA]</scope>
    <source>
        <strain evidence="2">DSM 22951</strain>
    </source>
</reference>
<organism evidence="1 2">
    <name type="scientific">Branchiibius hedensis</name>
    <dbReference type="NCBI Taxonomy" id="672460"/>
    <lineage>
        <taxon>Bacteria</taxon>
        <taxon>Bacillati</taxon>
        <taxon>Actinomycetota</taxon>
        <taxon>Actinomycetes</taxon>
        <taxon>Micrococcales</taxon>
        <taxon>Dermacoccaceae</taxon>
        <taxon>Branchiibius</taxon>
    </lineage>
</organism>
<evidence type="ECO:0000313" key="2">
    <source>
        <dbReference type="Proteomes" id="UP000250028"/>
    </source>
</evidence>
<proteinExistence type="predicted"/>